<feature type="domain" description="Pyrrolo-quinoline quinone repeat" evidence="2">
    <location>
        <begin position="95"/>
        <end position="345"/>
    </location>
</feature>
<dbReference type="Pfam" id="PF13360">
    <property type="entry name" value="PQQ_2"/>
    <property type="match status" value="1"/>
</dbReference>
<evidence type="ECO:0000256" key="1">
    <source>
        <dbReference type="SAM" id="MobiDB-lite"/>
    </source>
</evidence>
<name>A0A5R8KKM4_9BACT</name>
<gene>
    <name evidence="3" type="ORF">FEM03_01470</name>
</gene>
<dbReference type="InterPro" id="IPR018391">
    <property type="entry name" value="PQQ_b-propeller_rpt"/>
</dbReference>
<dbReference type="SMART" id="SM00564">
    <property type="entry name" value="PQQ"/>
    <property type="match status" value="4"/>
</dbReference>
<evidence type="ECO:0000259" key="2">
    <source>
        <dbReference type="Pfam" id="PF13360"/>
    </source>
</evidence>
<reference evidence="3 4" key="1">
    <citation type="submission" date="2019-05" db="EMBL/GenBank/DDBJ databases">
        <title>Verrucobacter flavum gen. nov., sp. nov. a new member of the family Verrucomicrobiaceae.</title>
        <authorList>
            <person name="Szuroczki S."/>
            <person name="Abbaszade G."/>
            <person name="Szabo A."/>
            <person name="Felfoldi T."/>
            <person name="Schumann P."/>
            <person name="Boka K."/>
            <person name="Keki Z."/>
            <person name="Toumi M."/>
            <person name="Toth E."/>
        </authorList>
    </citation>
    <scope>NUCLEOTIDE SEQUENCE [LARGE SCALE GENOMIC DNA]</scope>
    <source>
        <strain evidence="3 4">MG-N-17</strain>
    </source>
</reference>
<evidence type="ECO:0000313" key="4">
    <source>
        <dbReference type="Proteomes" id="UP000306196"/>
    </source>
</evidence>
<dbReference type="AlphaFoldDB" id="A0A5R8KKM4"/>
<dbReference type="InterPro" id="IPR002372">
    <property type="entry name" value="PQQ_rpt_dom"/>
</dbReference>
<dbReference type="SUPFAM" id="SSF50998">
    <property type="entry name" value="Quinoprotein alcohol dehydrogenase-like"/>
    <property type="match status" value="1"/>
</dbReference>
<protein>
    <submittedName>
        <fullName evidence="3">PQQ-like beta-propeller repeat protein</fullName>
    </submittedName>
</protein>
<dbReference type="PANTHER" id="PTHR34512">
    <property type="entry name" value="CELL SURFACE PROTEIN"/>
    <property type="match status" value="1"/>
</dbReference>
<organism evidence="3 4">
    <name type="scientific">Phragmitibacter flavus</name>
    <dbReference type="NCBI Taxonomy" id="2576071"/>
    <lineage>
        <taxon>Bacteria</taxon>
        <taxon>Pseudomonadati</taxon>
        <taxon>Verrucomicrobiota</taxon>
        <taxon>Verrucomicrobiia</taxon>
        <taxon>Verrucomicrobiales</taxon>
        <taxon>Verrucomicrobiaceae</taxon>
        <taxon>Phragmitibacter</taxon>
    </lineage>
</organism>
<sequence>MPMRHLAPLLLLYLVLLLPCLTVSGQSADPDSEWPRFRGPAGDGTWNSPSLPDDLTLITPKKLWSTPLGAGYGGITISDECVYVMDRVKNPTEVERIHCFDVPTGRLLWQHTYPVTYDNLEYGSGPRASVTIHDGKAYTLGALGHTHCLDATTGKIVWSIDTRKTFNAEPPRWGFAASPFIWKDTVILHIAAQPGGTLLALDSATGTERWRSGNDPAGYSTPLVIQLEGHSEPQLIQWSPQHVLSLHPDTGKENWRFPYDIQYGVSIAQPLFQDGLLLVSGYWHGTRTLRLGTDPTTTPVLEWSQEKTHRGLMSQPLYKDGIVYLLDRSEGLLAFELATGEILWKDDHHFTPKDRNPQISLVWASQPRNIAAGLNANGELFFAKLNSDEYVEFSRHQIIGKTWAHPAFTSNRIYARSDTEISAWQLWD</sequence>
<dbReference type="InterPro" id="IPR015943">
    <property type="entry name" value="WD40/YVTN_repeat-like_dom_sf"/>
</dbReference>
<keyword evidence="4" id="KW-1185">Reference proteome</keyword>
<comment type="caution">
    <text evidence="3">The sequence shown here is derived from an EMBL/GenBank/DDBJ whole genome shotgun (WGS) entry which is preliminary data.</text>
</comment>
<proteinExistence type="predicted"/>
<accession>A0A5R8KKM4</accession>
<dbReference type="OrthoDB" id="178593at2"/>
<dbReference type="RefSeq" id="WP_138084393.1">
    <property type="nucleotide sequence ID" value="NZ_VAUV01000001.1"/>
</dbReference>
<dbReference type="PANTHER" id="PTHR34512:SF30">
    <property type="entry name" value="OUTER MEMBRANE PROTEIN ASSEMBLY FACTOR BAMB"/>
    <property type="match status" value="1"/>
</dbReference>
<dbReference type="InterPro" id="IPR011047">
    <property type="entry name" value="Quinoprotein_ADH-like_sf"/>
</dbReference>
<dbReference type="EMBL" id="VAUV01000001">
    <property type="protein sequence ID" value="TLD72771.1"/>
    <property type="molecule type" value="Genomic_DNA"/>
</dbReference>
<dbReference type="Proteomes" id="UP000306196">
    <property type="component" value="Unassembled WGS sequence"/>
</dbReference>
<dbReference type="Gene3D" id="2.130.10.10">
    <property type="entry name" value="YVTN repeat-like/Quinoprotein amine dehydrogenase"/>
    <property type="match status" value="1"/>
</dbReference>
<feature type="region of interest" description="Disordered" evidence="1">
    <location>
        <begin position="26"/>
        <end position="50"/>
    </location>
</feature>
<evidence type="ECO:0000313" key="3">
    <source>
        <dbReference type="EMBL" id="TLD72771.1"/>
    </source>
</evidence>